<feature type="region of interest" description="Disordered" evidence="11">
    <location>
        <begin position="351"/>
        <end position="371"/>
    </location>
</feature>
<name>A0ABN0MZY0_9CHLA</name>
<dbReference type="InterPro" id="IPR003368">
    <property type="entry name" value="POMP_repeat"/>
</dbReference>
<dbReference type="InterPro" id="IPR011427">
    <property type="entry name" value="Polymorphic_membr_middle"/>
</dbReference>
<keyword evidence="4" id="KW-1134">Transmembrane beta strand</keyword>
<keyword evidence="9" id="KW-0472">Membrane</keyword>
<gene>
    <name evidence="14" type="ORF">H359_0370</name>
</gene>
<evidence type="ECO:0000256" key="5">
    <source>
        <dbReference type="ARBA" id="ARBA00022512"/>
    </source>
</evidence>
<evidence type="ECO:0000256" key="9">
    <source>
        <dbReference type="ARBA" id="ARBA00023136"/>
    </source>
</evidence>
<evidence type="ECO:0000256" key="7">
    <source>
        <dbReference type="ARBA" id="ARBA00022692"/>
    </source>
</evidence>
<dbReference type="Pfam" id="PF03797">
    <property type="entry name" value="Autotransporter"/>
    <property type="match status" value="1"/>
</dbReference>
<dbReference type="SMART" id="SM00869">
    <property type="entry name" value="Autotransporter"/>
    <property type="match status" value="1"/>
</dbReference>
<comment type="caution">
    <text evidence="14">The sequence shown here is derived from an EMBL/GenBank/DDBJ whole genome shotgun (WGS) entry which is preliminary data.</text>
</comment>
<keyword evidence="6" id="KW-0964">Secreted</keyword>
<evidence type="ECO:0000256" key="1">
    <source>
        <dbReference type="ARBA" id="ARBA00004191"/>
    </source>
</evidence>
<evidence type="ECO:0000256" key="6">
    <source>
        <dbReference type="ARBA" id="ARBA00022525"/>
    </source>
</evidence>
<evidence type="ECO:0000256" key="3">
    <source>
        <dbReference type="ARBA" id="ARBA00007542"/>
    </source>
</evidence>
<organism evidence="14 15">
    <name type="scientific">Chlamydia ibidis 10-1398/6</name>
    <dbReference type="NCBI Taxonomy" id="1046581"/>
    <lineage>
        <taxon>Bacteria</taxon>
        <taxon>Pseudomonadati</taxon>
        <taxon>Chlamydiota</taxon>
        <taxon>Chlamydiia</taxon>
        <taxon>Chlamydiales</taxon>
        <taxon>Chlamydiaceae</taxon>
        <taxon>Chlamydia/Chlamydophila group</taxon>
        <taxon>Chlamydia</taxon>
    </lineage>
</organism>
<proteinExistence type="inferred from homology"/>
<feature type="signal peptide" evidence="12">
    <location>
        <begin position="1"/>
        <end position="23"/>
    </location>
</feature>
<feature type="domain" description="Autotransporter" evidence="13">
    <location>
        <begin position="882"/>
        <end position="1184"/>
    </location>
</feature>
<keyword evidence="15" id="KW-1185">Reference proteome</keyword>
<feature type="chain" id="PRO_5047199845" evidence="12">
    <location>
        <begin position="24"/>
        <end position="1184"/>
    </location>
</feature>
<comment type="subcellular location">
    <subcellularLocation>
        <location evidence="2">Cell outer membrane</location>
        <topology evidence="2">Peripheral membrane protein</topology>
        <orientation evidence="2">Extracellular side</orientation>
    </subcellularLocation>
    <subcellularLocation>
        <location evidence="1">Secreted</location>
        <location evidence="1">Cell wall</location>
    </subcellularLocation>
</comment>
<evidence type="ECO:0000313" key="14">
    <source>
        <dbReference type="EMBL" id="EQM62901.1"/>
    </source>
</evidence>
<keyword evidence="10" id="KW-0998">Cell outer membrane</keyword>
<evidence type="ECO:0000256" key="4">
    <source>
        <dbReference type="ARBA" id="ARBA00022452"/>
    </source>
</evidence>
<dbReference type="Pfam" id="PF02415">
    <property type="entry name" value="Chlam_PMP"/>
    <property type="match status" value="3"/>
</dbReference>
<evidence type="ECO:0000259" key="13">
    <source>
        <dbReference type="PROSITE" id="PS51208"/>
    </source>
</evidence>
<dbReference type="RefSeq" id="WP_020371012.1">
    <property type="nucleotide sequence ID" value="NZ_APJW01000001.1"/>
</dbReference>
<reference evidence="14 15" key="1">
    <citation type="submission" date="2013-07" db="EMBL/GenBank/DDBJ databases">
        <title>Isolation of a new Chlamydia species from the feral Sacred Ibis (Threskiornis aethiopicus): Chlamydia ibidis.</title>
        <authorList>
            <person name="Vorimore F."/>
            <person name="Hsia R.-C."/>
            <person name="Huot-Creasy H."/>
            <person name="Bastian S."/>
            <person name="Deruyter L."/>
            <person name="Passet A."/>
            <person name="Sachse K."/>
            <person name="Bavoil P."/>
            <person name="Myers G."/>
            <person name="Laroucau K."/>
        </authorList>
    </citation>
    <scope>NUCLEOTIDE SEQUENCE [LARGE SCALE GENOMIC DNA]</scope>
    <source>
        <strain evidence="14 15">10-1398/6</strain>
    </source>
</reference>
<evidence type="ECO:0000313" key="15">
    <source>
        <dbReference type="Proteomes" id="UP000016064"/>
    </source>
</evidence>
<dbReference type="InterPro" id="IPR036709">
    <property type="entry name" value="Autotransporte_beta_dom_sf"/>
</dbReference>
<dbReference type="NCBIfam" id="TIGR01376">
    <property type="entry name" value="POMP_repeat"/>
    <property type="match status" value="4"/>
</dbReference>
<evidence type="ECO:0000256" key="8">
    <source>
        <dbReference type="ARBA" id="ARBA00022729"/>
    </source>
</evidence>
<sequence length="1184" mass="124739">MKHLSLWLLISSGITLSSFCTFANETMNLSSKDSYDGSTTTQEFTPKSTSQSATYNLTGNVSIKNAGMQDLGSGLTTSCFSTTGDLTFIGNGYSLLFDSILTKIPDQQPPAATPVPGAINVLTDSSVESHMVEAEPEATQPSFPPSGAISVLLASKQTLQEPTLTSGNLKVSGCSSFSCSYCPPEKVDLSAIGSTRGGAIKAAGGITFKDNTNIQFNYNASSDGGGAINSRVFTLEGSSISVNFSNNSSAKSGGAIFCQDAPAAVISNDLNKSKEASLPKISGQVQASNNQNNTENDAHILTITGNSNVIFSGNSAGEQGGALYSHGITTIANNDSVSFINNSINTALATPKPKKATETNELSVSHSDENLSKDPIEKIEKAEHVEKENSAHPIPSVLESVHIKALTSQKSAPLAKQAPEISTGCGGAIYSCTTSGTVSLENNGEITFSGNTSQNKGGAICTKNLVIVSGGKTTFINNSATATASPKGGAISIADGGDCSLTADSGDIIFKGNTTIQTGSQKTKSQGTPTTTKNSIDLGAGAKISKLNAKEGYGIYFYDPITSTSNSATSTSNLLALVQDGSNGNTLNINDTSNGAVYTGAIIFSGDGQSSDSQVQTLAIQEIAPENTNLKSTINQPVALKAGSLVLEKGVVVEVTSFTQESGSRLVMDLGTTLQTPTAPSVVAASNLIAETNKIMMSSPGAAAVTGTGSASANANITVTDLDINVGSLLYSTGSSKTTRTPAVIKAQGTSATATVNQVHLVDTTGNSYESLLFGSNQTFPDVVTIQSGTGGVSGFILADNQVSSQNASGHYGYQGKWTVTLAPATEELRVTNGTKKVQIAWEPSGYIASPERQGSLVPNTLWGSFADIRGIQNAIHTAIDGSQYKRGFWASGLGNFLHRSAVSESRRNFRHMSGGYALGVLGENSYGDVLSLAFCQLFAKDKDYLVSNAHATIYSGSLYYQYATSYNFWEKFSRSIFCIATPLYLHGQVTYCHTSNDMKTKLTSKYAPIGVTYSPTQGNWGNDSVGMELGGRTIFNLCDEWLFDSVEPFINLQIFYGHQGDFKENNKADGRSFRSSHLANVALPVGIKFSRLSDDDPAVYNVTIAYSPDIIRNNPHSTAVLLNNPKVAVWEVPATNLARQAFIISGGNHYACSRKMEMFSQFRFELRGSSKTYNVQVGSKLQF</sequence>
<accession>A0ABN0MZY0</accession>
<protein>
    <submittedName>
        <fullName evidence="14">Autotransporter beta-domain protein</fullName>
    </submittedName>
</protein>
<feature type="region of interest" description="Disordered" evidence="11">
    <location>
        <begin position="32"/>
        <end position="51"/>
    </location>
</feature>
<dbReference type="PROSITE" id="PS51208">
    <property type="entry name" value="AUTOTRANSPORTER"/>
    <property type="match status" value="1"/>
</dbReference>
<comment type="similarity">
    <text evidence="3">Belongs to the PMP outer membrane protein family.</text>
</comment>
<keyword evidence="5" id="KW-0134">Cell wall</keyword>
<evidence type="ECO:0000256" key="10">
    <source>
        <dbReference type="ARBA" id="ARBA00023237"/>
    </source>
</evidence>
<dbReference type="SUPFAM" id="SSF103515">
    <property type="entry name" value="Autotransporter"/>
    <property type="match status" value="1"/>
</dbReference>
<keyword evidence="8 12" id="KW-0732">Signal</keyword>
<dbReference type="Proteomes" id="UP000016064">
    <property type="component" value="Unassembled WGS sequence"/>
</dbReference>
<evidence type="ECO:0000256" key="12">
    <source>
        <dbReference type="SAM" id="SignalP"/>
    </source>
</evidence>
<dbReference type="Pfam" id="PF07548">
    <property type="entry name" value="ChlamPMP_M"/>
    <property type="match status" value="1"/>
</dbReference>
<evidence type="ECO:0000256" key="11">
    <source>
        <dbReference type="SAM" id="MobiDB-lite"/>
    </source>
</evidence>
<evidence type="ECO:0000256" key="2">
    <source>
        <dbReference type="ARBA" id="ARBA00004416"/>
    </source>
</evidence>
<dbReference type="InterPro" id="IPR005546">
    <property type="entry name" value="Autotransporte_beta"/>
</dbReference>
<dbReference type="EMBL" id="APJW01000001">
    <property type="protein sequence ID" value="EQM62901.1"/>
    <property type="molecule type" value="Genomic_DNA"/>
</dbReference>
<keyword evidence="7" id="KW-0812">Transmembrane</keyword>